<dbReference type="Proteomes" id="UP000230750">
    <property type="component" value="Unassembled WGS sequence"/>
</dbReference>
<dbReference type="InterPro" id="IPR052789">
    <property type="entry name" value="SSUH2_homolog"/>
</dbReference>
<sequence length="437" mass="49290">MDPYQPPPYQQPYPAPPGVPMDQHYNAAPSQVGYAPQATNGQPPPQQQAWQQNQPKSGPCYDGSDASDTDPEDNEQAAPVYRAPPDPTTFEAPSGYEKVGNENGGPLPPPSNPYYSDGDQKPEEKFVGVSSMEEAKVRDAILEFANRKCCYGTGAAKDMSFKKIDPSGALHYKLETFTEMRTTCWKHEPYYGGPIDGADRGPSPGVWDIQCEPNGLFDTHTKRLEIPHSSKVKECHGCYGRGYNRCHRCHGRGRVRCSSCHGNGRRMVHRDGGSHYEHCFRCGGDGKCRCNTCGGDGRVTCHTCSGRCSLRWYIQLTVQYTNNPEDYILENTDMPDELIRDVSGEVIFEQTLPYVWPISQYQVAEVNANSMRIVEKHKNSWPSCKTLQQRQVLRSVPVTEVKYDFKQKEGRFWVYGFEYEVYCPDYPHNCCWGCTIL</sequence>
<organism evidence="2 3">
    <name type="scientific">Stichopus japonicus</name>
    <name type="common">Sea cucumber</name>
    <dbReference type="NCBI Taxonomy" id="307972"/>
    <lineage>
        <taxon>Eukaryota</taxon>
        <taxon>Metazoa</taxon>
        <taxon>Echinodermata</taxon>
        <taxon>Eleutherozoa</taxon>
        <taxon>Echinozoa</taxon>
        <taxon>Holothuroidea</taxon>
        <taxon>Aspidochirotacea</taxon>
        <taxon>Aspidochirotida</taxon>
        <taxon>Stichopodidae</taxon>
        <taxon>Apostichopus</taxon>
    </lineage>
</organism>
<feature type="region of interest" description="Disordered" evidence="1">
    <location>
        <begin position="1"/>
        <end position="122"/>
    </location>
</feature>
<evidence type="ECO:0000313" key="2">
    <source>
        <dbReference type="EMBL" id="PIK46611.1"/>
    </source>
</evidence>
<dbReference type="PANTHER" id="PTHR48465:SF1">
    <property type="entry name" value="PROTEIN SSUH2 HOMOLOG"/>
    <property type="match status" value="1"/>
</dbReference>
<dbReference type="PANTHER" id="PTHR48465">
    <property type="entry name" value="PROTEIN SSUH2 HOMOLOG"/>
    <property type="match status" value="1"/>
</dbReference>
<accession>A0A2G8KF38</accession>
<name>A0A2G8KF38_STIJA</name>
<evidence type="ECO:0000313" key="3">
    <source>
        <dbReference type="Proteomes" id="UP000230750"/>
    </source>
</evidence>
<gene>
    <name evidence="2" type="ORF">BSL78_16524</name>
</gene>
<dbReference type="OrthoDB" id="3355217at2759"/>
<evidence type="ECO:0000256" key="1">
    <source>
        <dbReference type="SAM" id="MobiDB-lite"/>
    </source>
</evidence>
<reference evidence="2 3" key="1">
    <citation type="journal article" date="2017" name="PLoS Biol.">
        <title>The sea cucumber genome provides insights into morphological evolution and visceral regeneration.</title>
        <authorList>
            <person name="Zhang X."/>
            <person name="Sun L."/>
            <person name="Yuan J."/>
            <person name="Sun Y."/>
            <person name="Gao Y."/>
            <person name="Zhang L."/>
            <person name="Li S."/>
            <person name="Dai H."/>
            <person name="Hamel J.F."/>
            <person name="Liu C."/>
            <person name="Yu Y."/>
            <person name="Liu S."/>
            <person name="Lin W."/>
            <person name="Guo K."/>
            <person name="Jin S."/>
            <person name="Xu P."/>
            <person name="Storey K.B."/>
            <person name="Huan P."/>
            <person name="Zhang T."/>
            <person name="Zhou Y."/>
            <person name="Zhang J."/>
            <person name="Lin C."/>
            <person name="Li X."/>
            <person name="Xing L."/>
            <person name="Huo D."/>
            <person name="Sun M."/>
            <person name="Wang L."/>
            <person name="Mercier A."/>
            <person name="Li F."/>
            <person name="Yang H."/>
            <person name="Xiang J."/>
        </authorList>
    </citation>
    <scope>NUCLEOTIDE SEQUENCE [LARGE SCALE GENOMIC DNA]</scope>
    <source>
        <strain evidence="2">Shaxun</strain>
        <tissue evidence="2">Muscle</tissue>
    </source>
</reference>
<dbReference type="AlphaFoldDB" id="A0A2G8KF38"/>
<proteinExistence type="predicted"/>
<comment type="caution">
    <text evidence="2">The sequence shown here is derived from an EMBL/GenBank/DDBJ whole genome shotgun (WGS) entry which is preliminary data.</text>
</comment>
<dbReference type="EMBL" id="MRZV01000632">
    <property type="protein sequence ID" value="PIK46611.1"/>
    <property type="molecule type" value="Genomic_DNA"/>
</dbReference>
<feature type="compositionally biased region" description="Pro residues" evidence="1">
    <location>
        <begin position="1"/>
        <end position="19"/>
    </location>
</feature>
<evidence type="ECO:0008006" key="4">
    <source>
        <dbReference type="Google" id="ProtNLM"/>
    </source>
</evidence>
<protein>
    <recommendedName>
        <fullName evidence="4">Protein SSUH2 homolog</fullName>
    </recommendedName>
</protein>
<feature type="compositionally biased region" description="Acidic residues" evidence="1">
    <location>
        <begin position="65"/>
        <end position="75"/>
    </location>
</feature>
<keyword evidence="3" id="KW-1185">Reference proteome</keyword>